<evidence type="ECO:0000256" key="1">
    <source>
        <dbReference type="SAM" id="Phobius"/>
    </source>
</evidence>
<reference evidence="2 3" key="1">
    <citation type="submission" date="2024-10" db="EMBL/GenBank/DDBJ databases">
        <title>The Natural Products Discovery Center: Release of the First 8490 Sequenced Strains for Exploring Actinobacteria Biosynthetic Diversity.</title>
        <authorList>
            <person name="Kalkreuter E."/>
            <person name="Kautsar S.A."/>
            <person name="Yang D."/>
            <person name="Bader C.D."/>
            <person name="Teijaro C.N."/>
            <person name="Fluegel L."/>
            <person name="Davis C.M."/>
            <person name="Simpson J.R."/>
            <person name="Lauterbach L."/>
            <person name="Steele A.D."/>
            <person name="Gui C."/>
            <person name="Meng S."/>
            <person name="Li G."/>
            <person name="Viehrig K."/>
            <person name="Ye F."/>
            <person name="Su P."/>
            <person name="Kiefer A.F."/>
            <person name="Nichols A."/>
            <person name="Cepeda A.J."/>
            <person name="Yan W."/>
            <person name="Fan B."/>
            <person name="Jiang Y."/>
            <person name="Adhikari A."/>
            <person name="Zheng C.-J."/>
            <person name="Schuster L."/>
            <person name="Cowan T.M."/>
            <person name="Smanski M.J."/>
            <person name="Chevrette M.G."/>
            <person name="De Carvalho L.P.S."/>
            <person name="Shen B."/>
        </authorList>
    </citation>
    <scope>NUCLEOTIDE SEQUENCE [LARGE SCALE GENOMIC DNA]</scope>
    <source>
        <strain evidence="2 3">NPDC000087</strain>
    </source>
</reference>
<protein>
    <submittedName>
        <fullName evidence="2">ABC transporter permease subunit</fullName>
    </submittedName>
</protein>
<keyword evidence="1" id="KW-1133">Transmembrane helix</keyword>
<proteinExistence type="predicted"/>
<keyword evidence="3" id="KW-1185">Reference proteome</keyword>
<keyword evidence="1" id="KW-0472">Membrane</keyword>
<dbReference type="EMBL" id="JBIAZU010000008">
    <property type="protein sequence ID" value="MFF5296483.1"/>
    <property type="molecule type" value="Genomic_DNA"/>
</dbReference>
<feature type="transmembrane region" description="Helical" evidence="1">
    <location>
        <begin position="157"/>
        <end position="179"/>
    </location>
</feature>
<dbReference type="RefSeq" id="WP_020517252.1">
    <property type="nucleotide sequence ID" value="NZ_JBIAZU010000008.1"/>
</dbReference>
<feature type="transmembrane region" description="Helical" evidence="1">
    <location>
        <begin position="115"/>
        <end position="137"/>
    </location>
</feature>
<organism evidence="2 3">
    <name type="scientific">Paractinoplanes globisporus</name>
    <dbReference type="NCBI Taxonomy" id="113565"/>
    <lineage>
        <taxon>Bacteria</taxon>
        <taxon>Bacillati</taxon>
        <taxon>Actinomycetota</taxon>
        <taxon>Actinomycetes</taxon>
        <taxon>Micromonosporales</taxon>
        <taxon>Micromonosporaceae</taxon>
        <taxon>Paractinoplanes</taxon>
    </lineage>
</organism>
<evidence type="ECO:0000313" key="3">
    <source>
        <dbReference type="Proteomes" id="UP001602245"/>
    </source>
</evidence>
<sequence length="338" mass="36865">MTWLTWRQFRTQALIGIGLAAVVAAVFLATRGSLLAMARDSGYTGCTADCDKLASQFLRQVEGSIYGRLLFNGSVLLYLTPALIGLFWGAPLVARELETGTHRLVWNQTVSRQRWLGVKLGAIGLASVVVAGLMSWAFTAWASPIDRAGGWIQPENFTVRGVVPMGYAAFAFVAGVAIGMVMRRTVAAMAVTLVVVAAAIFLSMTFLRPHLVPQTTLQGTLTAESIGGISLSREDPNRVIRVEADAPVRNAWVLSNTVITTSGDLFRGPYDPAKCGPDATGGRDSCAQWIASQDLKQKVIYLGPEKFWPLQWRELGVFLVLSALLAIFCFWWIRRRVA</sequence>
<name>A0ABW6WU29_9ACTN</name>
<comment type="caution">
    <text evidence="2">The sequence shown here is derived from an EMBL/GenBank/DDBJ whole genome shotgun (WGS) entry which is preliminary data.</text>
</comment>
<keyword evidence="1" id="KW-0812">Transmembrane</keyword>
<feature type="transmembrane region" description="Helical" evidence="1">
    <location>
        <begin position="12"/>
        <end position="30"/>
    </location>
</feature>
<evidence type="ECO:0000313" key="2">
    <source>
        <dbReference type="EMBL" id="MFF5296483.1"/>
    </source>
</evidence>
<feature type="transmembrane region" description="Helical" evidence="1">
    <location>
        <begin position="186"/>
        <end position="207"/>
    </location>
</feature>
<feature type="transmembrane region" description="Helical" evidence="1">
    <location>
        <begin position="315"/>
        <end position="333"/>
    </location>
</feature>
<accession>A0ABW6WU29</accession>
<feature type="transmembrane region" description="Helical" evidence="1">
    <location>
        <begin position="75"/>
        <end position="94"/>
    </location>
</feature>
<gene>
    <name evidence="2" type="ORF">ACFY35_44200</name>
</gene>
<dbReference type="Proteomes" id="UP001602245">
    <property type="component" value="Unassembled WGS sequence"/>
</dbReference>